<evidence type="ECO:0000313" key="1">
    <source>
        <dbReference type="EMBL" id="VAV86375.1"/>
    </source>
</evidence>
<sequence length="122" mass="13427">MTSVNFEKISGIKFQTCQHPDFNYQQTLEFCLKSRKKSNLVACFSRGSVETCARCYTLPVSAYSVSKMGVGATKIQSQNLIKAIGAHCQKIGAHKAAPVHRCFAISEPAGSKSEIKFFSNRT</sequence>
<reference evidence="1" key="1">
    <citation type="submission" date="2018-06" db="EMBL/GenBank/DDBJ databases">
        <authorList>
            <person name="Zhirakovskaya E."/>
        </authorList>
    </citation>
    <scope>NUCLEOTIDE SEQUENCE</scope>
</reference>
<protein>
    <submittedName>
        <fullName evidence="1">Uncharacterized protein</fullName>
    </submittedName>
</protein>
<accession>A0A3B0RS40</accession>
<gene>
    <name evidence="1" type="ORF">MNBD_ALPHA02-962</name>
</gene>
<feature type="non-terminal residue" evidence="1">
    <location>
        <position position="122"/>
    </location>
</feature>
<name>A0A3B0RS40_9ZZZZ</name>
<organism evidence="1">
    <name type="scientific">hydrothermal vent metagenome</name>
    <dbReference type="NCBI Taxonomy" id="652676"/>
    <lineage>
        <taxon>unclassified sequences</taxon>
        <taxon>metagenomes</taxon>
        <taxon>ecological metagenomes</taxon>
    </lineage>
</organism>
<proteinExistence type="predicted"/>
<dbReference type="AlphaFoldDB" id="A0A3B0RS40"/>
<dbReference type="EMBL" id="UOED01000002">
    <property type="protein sequence ID" value="VAV86375.1"/>
    <property type="molecule type" value="Genomic_DNA"/>
</dbReference>